<keyword evidence="2" id="KW-1185">Reference proteome</keyword>
<dbReference type="Gramene" id="OE9A114837T1">
    <property type="protein sequence ID" value="OE9A114837C1"/>
    <property type="gene ID" value="OE9A114837"/>
</dbReference>
<organism evidence="1 2">
    <name type="scientific">Olea europaea subsp. europaea</name>
    <dbReference type="NCBI Taxonomy" id="158383"/>
    <lineage>
        <taxon>Eukaryota</taxon>
        <taxon>Viridiplantae</taxon>
        <taxon>Streptophyta</taxon>
        <taxon>Embryophyta</taxon>
        <taxon>Tracheophyta</taxon>
        <taxon>Spermatophyta</taxon>
        <taxon>Magnoliopsida</taxon>
        <taxon>eudicotyledons</taxon>
        <taxon>Gunneridae</taxon>
        <taxon>Pentapetalae</taxon>
        <taxon>asterids</taxon>
        <taxon>lamiids</taxon>
        <taxon>Lamiales</taxon>
        <taxon>Oleaceae</taxon>
        <taxon>Oleeae</taxon>
        <taxon>Olea</taxon>
    </lineage>
</organism>
<dbReference type="EMBL" id="CACTIH010009637">
    <property type="protein sequence ID" value="CAA3032642.1"/>
    <property type="molecule type" value="Genomic_DNA"/>
</dbReference>
<evidence type="ECO:0000313" key="1">
    <source>
        <dbReference type="EMBL" id="CAA3032642.1"/>
    </source>
</evidence>
<comment type="caution">
    <text evidence="1">The sequence shown here is derived from an EMBL/GenBank/DDBJ whole genome shotgun (WGS) entry which is preliminary data.</text>
</comment>
<dbReference type="AlphaFoldDB" id="A0A8S0VM14"/>
<name>A0A8S0VM14_OLEEU</name>
<sequence length="89" mass="9875">MSDFSVCISHPKIRPPSPAVVQLRQPCSSDICSYSSLKLKRMGIYLSTPKTEKFFEDGAPEVILAPQQQHLDHYIGPISIEASFMSPVP</sequence>
<accession>A0A8S0VM14</accession>
<reference evidence="1 2" key="1">
    <citation type="submission" date="2019-12" db="EMBL/GenBank/DDBJ databases">
        <authorList>
            <person name="Alioto T."/>
            <person name="Alioto T."/>
            <person name="Gomez Garrido J."/>
        </authorList>
    </citation>
    <scope>NUCLEOTIDE SEQUENCE [LARGE SCALE GENOMIC DNA]</scope>
</reference>
<evidence type="ECO:0000313" key="2">
    <source>
        <dbReference type="Proteomes" id="UP000594638"/>
    </source>
</evidence>
<protein>
    <submittedName>
        <fullName evidence="1">Uncharacterized protein</fullName>
    </submittedName>
</protein>
<proteinExistence type="predicted"/>
<dbReference type="Proteomes" id="UP000594638">
    <property type="component" value="Unassembled WGS sequence"/>
</dbReference>
<gene>
    <name evidence="1" type="ORF">OLEA9_A114837</name>
</gene>